<dbReference type="InterPro" id="IPR029063">
    <property type="entry name" value="SAM-dependent_MTases_sf"/>
</dbReference>
<dbReference type="PANTHER" id="PTHR33841:SF1">
    <property type="entry name" value="DNA METHYLTRANSFERASE A"/>
    <property type="match status" value="1"/>
</dbReference>
<dbReference type="Proteomes" id="UP000650524">
    <property type="component" value="Unassembled WGS sequence"/>
</dbReference>
<evidence type="ECO:0000259" key="7">
    <source>
        <dbReference type="Pfam" id="PF07669"/>
    </source>
</evidence>
<dbReference type="Pfam" id="PF07669">
    <property type="entry name" value="Eco57I"/>
    <property type="match status" value="1"/>
</dbReference>
<keyword evidence="2 8" id="KW-0489">Methyltransferase</keyword>
<keyword evidence="3" id="KW-0808">Transferase</keyword>
<dbReference type="InterPro" id="IPR002052">
    <property type="entry name" value="DNA_methylase_N6_adenine_CS"/>
</dbReference>
<comment type="catalytic activity">
    <reaction evidence="5">
        <text>a 2'-deoxyadenosine in DNA + S-adenosyl-L-methionine = an N(6)-methyl-2'-deoxyadenosine in DNA + S-adenosyl-L-homocysteine + H(+)</text>
        <dbReference type="Rhea" id="RHEA:15197"/>
        <dbReference type="Rhea" id="RHEA-COMP:12418"/>
        <dbReference type="Rhea" id="RHEA-COMP:12419"/>
        <dbReference type="ChEBI" id="CHEBI:15378"/>
        <dbReference type="ChEBI" id="CHEBI:57856"/>
        <dbReference type="ChEBI" id="CHEBI:59789"/>
        <dbReference type="ChEBI" id="CHEBI:90615"/>
        <dbReference type="ChEBI" id="CHEBI:90616"/>
        <dbReference type="EC" id="2.1.1.72"/>
    </reaction>
</comment>
<evidence type="ECO:0000256" key="6">
    <source>
        <dbReference type="SAM" id="Coils"/>
    </source>
</evidence>
<dbReference type="EC" id="2.1.1.72" evidence="1"/>
<comment type="caution">
    <text evidence="8">The sequence shown here is derived from an EMBL/GenBank/DDBJ whole genome shotgun (WGS) entry which is preliminary data.</text>
</comment>
<evidence type="ECO:0000313" key="9">
    <source>
        <dbReference type="Proteomes" id="UP000650524"/>
    </source>
</evidence>
<dbReference type="PANTHER" id="PTHR33841">
    <property type="entry name" value="DNA METHYLTRANSFERASE YEEA-RELATED"/>
    <property type="match status" value="1"/>
</dbReference>
<protein>
    <recommendedName>
        <fullName evidence="1">site-specific DNA-methyltransferase (adenine-specific)</fullName>
        <ecNumber evidence="1">2.1.1.72</ecNumber>
    </recommendedName>
</protein>
<feature type="domain" description="Type II methyltransferase M.TaqI-like" evidence="7">
    <location>
        <begin position="580"/>
        <end position="772"/>
    </location>
</feature>
<dbReference type="InterPro" id="IPR011639">
    <property type="entry name" value="MethylTrfase_TaqI-like_dom"/>
</dbReference>
<dbReference type="EMBL" id="JACNJD010000384">
    <property type="protein sequence ID" value="MBC8179429.1"/>
    <property type="molecule type" value="Genomic_DNA"/>
</dbReference>
<dbReference type="Gene3D" id="3.40.50.150">
    <property type="entry name" value="Vaccinia Virus protein VP39"/>
    <property type="match status" value="1"/>
</dbReference>
<evidence type="ECO:0000256" key="1">
    <source>
        <dbReference type="ARBA" id="ARBA00011900"/>
    </source>
</evidence>
<dbReference type="GO" id="GO:0003676">
    <property type="term" value="F:nucleic acid binding"/>
    <property type="evidence" value="ECO:0007669"/>
    <property type="project" value="InterPro"/>
</dbReference>
<keyword evidence="4" id="KW-0949">S-adenosyl-L-methionine</keyword>
<dbReference type="InterPro" id="IPR050953">
    <property type="entry name" value="N4_N6_ade-DNA_methylase"/>
</dbReference>
<evidence type="ECO:0000313" key="8">
    <source>
        <dbReference type="EMBL" id="MBC8179429.1"/>
    </source>
</evidence>
<feature type="coiled-coil region" evidence="6">
    <location>
        <begin position="1237"/>
        <end position="1271"/>
    </location>
</feature>
<dbReference type="SUPFAM" id="SSF53335">
    <property type="entry name" value="S-adenosyl-L-methionine-dependent methyltransferases"/>
    <property type="match status" value="1"/>
</dbReference>
<proteinExistence type="predicted"/>
<keyword evidence="6" id="KW-0175">Coiled coil</keyword>
<name>A0A8J6N4D6_9DELT</name>
<accession>A0A8J6N4D6</accession>
<gene>
    <name evidence="8" type="ORF">H8E19_18650</name>
</gene>
<dbReference type="GO" id="GO:0006304">
    <property type="term" value="P:DNA modification"/>
    <property type="evidence" value="ECO:0007669"/>
    <property type="project" value="InterPro"/>
</dbReference>
<dbReference type="PROSITE" id="PS00092">
    <property type="entry name" value="N6_MTASE"/>
    <property type="match status" value="1"/>
</dbReference>
<dbReference type="GO" id="GO:0009007">
    <property type="term" value="F:site-specific DNA-methyltransferase (adenine-specific) activity"/>
    <property type="evidence" value="ECO:0007669"/>
    <property type="project" value="UniProtKB-EC"/>
</dbReference>
<evidence type="ECO:0000256" key="4">
    <source>
        <dbReference type="ARBA" id="ARBA00022691"/>
    </source>
</evidence>
<dbReference type="PRINTS" id="PR00507">
    <property type="entry name" value="N12N6MTFRASE"/>
</dbReference>
<evidence type="ECO:0000256" key="5">
    <source>
        <dbReference type="ARBA" id="ARBA00047942"/>
    </source>
</evidence>
<organism evidence="8 9">
    <name type="scientific">Candidatus Desulfacyla euxinica</name>
    <dbReference type="NCBI Taxonomy" id="2841693"/>
    <lineage>
        <taxon>Bacteria</taxon>
        <taxon>Deltaproteobacteria</taxon>
        <taxon>Candidatus Desulfacyla</taxon>
    </lineage>
</organism>
<dbReference type="AlphaFoldDB" id="A0A8J6N4D6"/>
<dbReference type="GO" id="GO:0032259">
    <property type="term" value="P:methylation"/>
    <property type="evidence" value="ECO:0007669"/>
    <property type="project" value="UniProtKB-KW"/>
</dbReference>
<evidence type="ECO:0000256" key="3">
    <source>
        <dbReference type="ARBA" id="ARBA00022679"/>
    </source>
</evidence>
<evidence type="ECO:0000256" key="2">
    <source>
        <dbReference type="ARBA" id="ARBA00022603"/>
    </source>
</evidence>
<reference evidence="8 9" key="1">
    <citation type="submission" date="2020-08" db="EMBL/GenBank/DDBJ databases">
        <title>Bridging the membrane lipid divide: bacteria of the FCB group superphylum have the potential to synthesize archaeal ether lipids.</title>
        <authorList>
            <person name="Villanueva L."/>
            <person name="Von Meijenfeldt F.A.B."/>
            <person name="Westbye A.B."/>
            <person name="Yadav S."/>
            <person name="Hopmans E.C."/>
            <person name="Dutilh B.E."/>
            <person name="Sinninghe Damste J.S."/>
        </authorList>
    </citation>
    <scope>NUCLEOTIDE SEQUENCE [LARGE SCALE GENOMIC DNA]</scope>
    <source>
        <strain evidence="8">NIOZ-UU27</strain>
    </source>
</reference>
<sequence length="1279" mass="146959">MPEKNQPLFSNAYLRSIWAKDYEIFKESPEAEALKIRLKNWADKDWQKETASEAAFIDVFFKQTWGYCASGEGERTHGYTIQQQYPVKSAGQRGSTGAADVALGNFGRDDMAEIPQLLGEFKDDRSGLDKPQINRPNSRSPVDQCLDYLRESRTGLISPILPTWGLVTDMNEFRLYVYGNKAQYQRFVIKPEEGDLTVSLLGDGAEALFQRFLFYRTLHADWLLTTSGKSRLEKLLGEQITHEQVLENEFYGEYHAFREAVYQALREHNPQYDQEGRLRWLVKFTQRILDRCLFILYCEDMGRELGFPPNVLRDVLIEVGASKFYNPESDQAWNMLKQLFAAMQEGSPFGAERINKFNGGLFAKDPGMDVLKIPNRVFCEQNQGQSTQRLLQYPKTLLYFSAKYNFGTADDGAGRTLTLTALGRIFEQSITDLEVMEAHAEGRESLTEITKRKRDGVYYTPEWVTHYIVEETVGARLSEIRKELGLDKFSNVSDEQIAAYRKDRRSARMVGEYEKVLQQYRQRLDELRVVDPACGSGAFLIQAFKYLYEERQWIVKELERITGVTGLFDTHSAMRAVLSKNIYGIDINAESVEITRLALWLHTALPDQPLTSLDRNIRCGNSLIGHDFYRQAGITRDLFGEDEQERVNTFDWKEAFPEIYARENPGFDCVIGNPPYVKLQNFRKMQEDVAGYLIKARAENGGPLYESTQTGNFDMYLPFIERGIELLNSKGKMGYIAPNVWMVNEYGKGLRQKLKRTRSLDRWIDFKSFQVFDEAITYTALQFFAGFPQDRIRCVFAPGGKQDIASVDWREVKDATSYQDLSEEESWVFVTYMERKLFEKLKECDQLGDSSVTTQIFQGIKTSADKTYVLERVGPNSYLYKGGKKPEQVSIEDSLMRKIASGKRINRYESPIVDVYLLFPYDISKVRPPLYSQADMKAKFPNAWAYLCQHENELSAREKHRFDDNNWYCFSRPQNLDKQPLPKLAVAGTTPELRLTCDKNGELSTLGGRVYSILPTVKSEMHFLLGILNSPVPNLIFVRIARPKAGGFFDAETQFLKPLPIPRASDDEKAQVSEKAKKLQDLHTRRRDLLLMIDKRLESAQCEDEKRDEGWLWADVKPLNDLKKEAPLELKGPELTTWAKLQRNLKLATHLEQINPMLRPGVKLTVANDYGELKLMANGTALIEGIFLDEEEAMFTAVQWRQKVRRTNVTQKFDANRLISLLLKLRKTSNPAIIKQVVGIDADIEALDSEIARAEDDMNQLTYRLYKLTEEEIRLVEGG</sequence>